<proteinExistence type="predicted"/>
<dbReference type="GO" id="GO:0004106">
    <property type="term" value="F:chorismate mutase activity"/>
    <property type="evidence" value="ECO:0007669"/>
    <property type="project" value="UniProtKB-EC"/>
</dbReference>
<evidence type="ECO:0000313" key="3">
    <source>
        <dbReference type="EMBL" id="MBY8336856.1"/>
    </source>
</evidence>
<accession>A0ABS7PCR1</accession>
<comment type="caution">
    <text evidence="3">The sequence shown here is derived from an EMBL/GenBank/DDBJ whole genome shotgun (WGS) entry which is preliminary data.</text>
</comment>
<dbReference type="InterPro" id="IPR002701">
    <property type="entry name" value="CM_II_prokaryot"/>
</dbReference>
<name>A0ABS7PCR1_9SPHN</name>
<dbReference type="SMART" id="SM00830">
    <property type="entry name" value="CM_2"/>
    <property type="match status" value="1"/>
</dbReference>
<evidence type="ECO:0000259" key="2">
    <source>
        <dbReference type="PROSITE" id="PS51168"/>
    </source>
</evidence>
<gene>
    <name evidence="3" type="ORF">KYN89_07325</name>
</gene>
<evidence type="ECO:0000313" key="4">
    <source>
        <dbReference type="Proteomes" id="UP000759298"/>
    </source>
</evidence>
<feature type="domain" description="Chorismate mutase" evidence="2">
    <location>
        <begin position="5"/>
        <end position="97"/>
    </location>
</feature>
<dbReference type="EC" id="5.4.99.5" evidence="1"/>
<sequence>MPNPAANMRTIDTLREEIDALDEELLALIEKRLDLAASIASAKSADQDEDELLLRPAREASVIARLDAMTRRIPQVSLAAIWRELMAINLQAQRPIEIALHATGHPERMQLMARARFGTIIPVRKSASPQAALERARTGKAIAMIEIGEGDWWTALADDPELVIIDGLLGEGGRGSALAVGRLSRDRLCEDRSYAVLEQSELATRLGRGEAVCPIAVSGEMHLCAIERVAPLARRAA</sequence>
<dbReference type="InterPro" id="IPR036263">
    <property type="entry name" value="Chorismate_II_sf"/>
</dbReference>
<dbReference type="EMBL" id="JAHWXP010000002">
    <property type="protein sequence ID" value="MBY8336856.1"/>
    <property type="molecule type" value="Genomic_DNA"/>
</dbReference>
<dbReference type="InterPro" id="IPR036979">
    <property type="entry name" value="CM_dom_sf"/>
</dbReference>
<reference evidence="3 4" key="1">
    <citation type="submission" date="2021-07" db="EMBL/GenBank/DDBJ databases">
        <title>Alteriqipengyuania abyssalis NZ-12B nov, sp.nov isolated from deep sea sponge in pacific ocean.</title>
        <authorList>
            <person name="Tareen S."/>
            <person name="Wink J."/>
        </authorList>
    </citation>
    <scope>NUCLEOTIDE SEQUENCE [LARGE SCALE GENOMIC DNA]</scope>
    <source>
        <strain evidence="3 4">NZ-12B</strain>
    </source>
</reference>
<protein>
    <recommendedName>
        <fullName evidence="1">chorismate mutase</fullName>
        <ecNumber evidence="1">5.4.99.5</ecNumber>
    </recommendedName>
</protein>
<dbReference type="Proteomes" id="UP000759298">
    <property type="component" value="Unassembled WGS sequence"/>
</dbReference>
<dbReference type="SUPFAM" id="SSF48600">
    <property type="entry name" value="Chorismate mutase II"/>
    <property type="match status" value="1"/>
</dbReference>
<dbReference type="Gene3D" id="1.20.59.10">
    <property type="entry name" value="Chorismate mutase"/>
    <property type="match status" value="1"/>
</dbReference>
<keyword evidence="3" id="KW-0413">Isomerase</keyword>
<organism evidence="3 4">
    <name type="scientific">Alteriqipengyuania abyssalis</name>
    <dbReference type="NCBI Taxonomy" id="2860200"/>
    <lineage>
        <taxon>Bacteria</taxon>
        <taxon>Pseudomonadati</taxon>
        <taxon>Pseudomonadota</taxon>
        <taxon>Alphaproteobacteria</taxon>
        <taxon>Sphingomonadales</taxon>
        <taxon>Erythrobacteraceae</taxon>
        <taxon>Alteriqipengyuania</taxon>
    </lineage>
</organism>
<keyword evidence="4" id="KW-1185">Reference proteome</keyword>
<dbReference type="Pfam" id="PF01817">
    <property type="entry name" value="CM_2"/>
    <property type="match status" value="1"/>
</dbReference>
<dbReference type="PROSITE" id="PS51168">
    <property type="entry name" value="CHORISMATE_MUT_2"/>
    <property type="match status" value="1"/>
</dbReference>
<evidence type="ECO:0000256" key="1">
    <source>
        <dbReference type="ARBA" id="ARBA00012404"/>
    </source>
</evidence>